<dbReference type="Pfam" id="PF08284">
    <property type="entry name" value="RVP_2"/>
    <property type="match status" value="1"/>
</dbReference>
<evidence type="ECO:0000256" key="4">
    <source>
        <dbReference type="ARBA" id="ARBA00022722"/>
    </source>
</evidence>
<dbReference type="InterPro" id="IPR041588">
    <property type="entry name" value="Integrase_H2C2"/>
</dbReference>
<name>A0A6L2N3T0_TANCI</name>
<dbReference type="AlphaFoldDB" id="A0A6L2N3T0"/>
<keyword evidence="4" id="KW-0540">Nuclease</keyword>
<dbReference type="CDD" id="cd01647">
    <property type="entry name" value="RT_LTR"/>
    <property type="match status" value="1"/>
</dbReference>
<dbReference type="Pfam" id="PF00078">
    <property type="entry name" value="RVT_1"/>
    <property type="match status" value="1"/>
</dbReference>
<gene>
    <name evidence="19" type="ORF">Tci_052849</name>
</gene>
<keyword evidence="5" id="KW-0479">Metal-binding</keyword>
<evidence type="ECO:0000259" key="18">
    <source>
        <dbReference type="Pfam" id="PF24626"/>
    </source>
</evidence>
<evidence type="ECO:0000259" key="17">
    <source>
        <dbReference type="Pfam" id="PF17921"/>
    </source>
</evidence>
<dbReference type="InterPro" id="IPR056924">
    <property type="entry name" value="SH3_Tf2-1"/>
</dbReference>
<organism evidence="19">
    <name type="scientific">Tanacetum cinerariifolium</name>
    <name type="common">Dalmatian daisy</name>
    <name type="synonym">Chrysanthemum cinerariifolium</name>
    <dbReference type="NCBI Taxonomy" id="118510"/>
    <lineage>
        <taxon>Eukaryota</taxon>
        <taxon>Viridiplantae</taxon>
        <taxon>Streptophyta</taxon>
        <taxon>Embryophyta</taxon>
        <taxon>Tracheophyta</taxon>
        <taxon>Spermatophyta</taxon>
        <taxon>Magnoliopsida</taxon>
        <taxon>eudicotyledons</taxon>
        <taxon>Gunneridae</taxon>
        <taxon>Pentapetalae</taxon>
        <taxon>asterids</taxon>
        <taxon>campanulids</taxon>
        <taxon>Asterales</taxon>
        <taxon>Asteraceae</taxon>
        <taxon>Asteroideae</taxon>
        <taxon>Anthemideae</taxon>
        <taxon>Anthemidinae</taxon>
        <taxon>Tanacetum</taxon>
    </lineage>
</organism>
<evidence type="ECO:0000256" key="15">
    <source>
        <dbReference type="SAM" id="MobiDB-lite"/>
    </source>
</evidence>
<dbReference type="GO" id="GO:0003964">
    <property type="term" value="F:RNA-directed DNA polymerase activity"/>
    <property type="evidence" value="ECO:0007669"/>
    <property type="project" value="UniProtKB-KW"/>
</dbReference>
<evidence type="ECO:0000256" key="14">
    <source>
        <dbReference type="ARBA" id="ARBA00023172"/>
    </source>
</evidence>
<evidence type="ECO:0000256" key="7">
    <source>
        <dbReference type="ARBA" id="ARBA00022759"/>
    </source>
</evidence>
<keyword evidence="11" id="KW-0695">RNA-directed DNA polymerase</keyword>
<dbReference type="GO" id="GO:0004190">
    <property type="term" value="F:aspartic-type endopeptidase activity"/>
    <property type="evidence" value="ECO:0007669"/>
    <property type="project" value="UniProtKB-KW"/>
</dbReference>
<comment type="caution">
    <text evidence="19">The sequence shown here is derived from an EMBL/GenBank/DDBJ whole genome shotgun (WGS) entry which is preliminary data.</text>
</comment>
<dbReference type="GO" id="GO:0006310">
    <property type="term" value="P:DNA recombination"/>
    <property type="evidence" value="ECO:0007669"/>
    <property type="project" value="UniProtKB-KW"/>
</dbReference>
<keyword evidence="14" id="KW-0233">DNA recombination</keyword>
<dbReference type="SUPFAM" id="SSF54160">
    <property type="entry name" value="Chromo domain-like"/>
    <property type="match status" value="1"/>
</dbReference>
<keyword evidence="6" id="KW-0064">Aspartyl protease</keyword>
<evidence type="ECO:0000256" key="5">
    <source>
        <dbReference type="ARBA" id="ARBA00022723"/>
    </source>
</evidence>
<keyword evidence="8" id="KW-0378">Hydrolase</keyword>
<feature type="region of interest" description="Disordered" evidence="15">
    <location>
        <begin position="106"/>
        <end position="136"/>
    </location>
</feature>
<accession>A0A6L2N3T0</accession>
<evidence type="ECO:0000256" key="3">
    <source>
        <dbReference type="ARBA" id="ARBA00022695"/>
    </source>
</evidence>
<evidence type="ECO:0000256" key="1">
    <source>
        <dbReference type="ARBA" id="ARBA00022670"/>
    </source>
</evidence>
<feature type="domain" description="Reverse transcriptase" evidence="16">
    <location>
        <begin position="334"/>
        <end position="424"/>
    </location>
</feature>
<dbReference type="PANTHER" id="PTHR37984">
    <property type="entry name" value="PROTEIN CBG26694"/>
    <property type="match status" value="1"/>
</dbReference>
<dbReference type="GO" id="GO:0015074">
    <property type="term" value="P:DNA integration"/>
    <property type="evidence" value="ECO:0007669"/>
    <property type="project" value="UniProtKB-KW"/>
</dbReference>
<dbReference type="GO" id="GO:0003677">
    <property type="term" value="F:DNA binding"/>
    <property type="evidence" value="ECO:0007669"/>
    <property type="project" value="UniProtKB-KW"/>
</dbReference>
<evidence type="ECO:0000256" key="9">
    <source>
        <dbReference type="ARBA" id="ARBA00022842"/>
    </source>
</evidence>
<dbReference type="PANTHER" id="PTHR37984:SF5">
    <property type="entry name" value="PROTEIN NYNRIN-LIKE"/>
    <property type="match status" value="1"/>
</dbReference>
<evidence type="ECO:0000256" key="6">
    <source>
        <dbReference type="ARBA" id="ARBA00022750"/>
    </source>
</evidence>
<dbReference type="CDD" id="cd00303">
    <property type="entry name" value="retropepsin_like"/>
    <property type="match status" value="1"/>
</dbReference>
<dbReference type="Gene3D" id="1.10.340.70">
    <property type="match status" value="1"/>
</dbReference>
<dbReference type="GO" id="GO:0006508">
    <property type="term" value="P:proteolysis"/>
    <property type="evidence" value="ECO:0007669"/>
    <property type="project" value="UniProtKB-KW"/>
</dbReference>
<keyword evidence="13" id="KW-0238">DNA-binding</keyword>
<keyword evidence="2" id="KW-0808">Transferase</keyword>
<dbReference type="InterPro" id="IPR016197">
    <property type="entry name" value="Chromo-like_dom_sf"/>
</dbReference>
<dbReference type="FunFam" id="3.10.10.10:FF:000007">
    <property type="entry name" value="Retrovirus-related Pol polyprotein from transposon 17.6-like Protein"/>
    <property type="match status" value="1"/>
</dbReference>
<keyword evidence="3" id="KW-0548">Nucleotidyltransferase</keyword>
<dbReference type="InterPro" id="IPR000477">
    <property type="entry name" value="RT_dom"/>
</dbReference>
<proteinExistence type="predicted"/>
<evidence type="ECO:0000259" key="16">
    <source>
        <dbReference type="Pfam" id="PF00078"/>
    </source>
</evidence>
<feature type="domain" description="Tf2-1-like SH3-like" evidence="18">
    <location>
        <begin position="679"/>
        <end position="719"/>
    </location>
</feature>
<dbReference type="InterPro" id="IPR043502">
    <property type="entry name" value="DNA/RNA_pol_sf"/>
</dbReference>
<dbReference type="SUPFAM" id="SSF50630">
    <property type="entry name" value="Acid proteases"/>
    <property type="match status" value="1"/>
</dbReference>
<reference evidence="19" key="1">
    <citation type="journal article" date="2019" name="Sci. Rep.">
        <title>Draft genome of Tanacetum cinerariifolium, the natural source of mosquito coil.</title>
        <authorList>
            <person name="Yamashiro T."/>
            <person name="Shiraishi A."/>
            <person name="Satake H."/>
            <person name="Nakayama K."/>
        </authorList>
    </citation>
    <scope>NUCLEOTIDE SEQUENCE</scope>
</reference>
<evidence type="ECO:0000256" key="8">
    <source>
        <dbReference type="ARBA" id="ARBA00022801"/>
    </source>
</evidence>
<dbReference type="Gene3D" id="2.40.70.10">
    <property type="entry name" value="Acid Proteases"/>
    <property type="match status" value="1"/>
</dbReference>
<dbReference type="EMBL" id="BKCJ010008161">
    <property type="protein sequence ID" value="GEU80871.1"/>
    <property type="molecule type" value="Genomic_DNA"/>
</dbReference>
<dbReference type="Gene3D" id="3.30.70.270">
    <property type="match status" value="1"/>
</dbReference>
<sequence length="830" mass="94306">MVQPETQVGTRLQTRIDAQDEKIELLSTQMKELSETVDEGVDEYIEEFEALSALIPNQSEEQSIGMFLRGLKNDIRSWVRTLNPLTCDQAMWFARHVEIATTLNESKSGTRAKSGPLLGTKGPNSTLRSSGTRHLKKQEWEDRKRKGLCFSCGQKYSPQHKCSEGTLRILLLAEGEEVDDNGEIRLAEAILDEKADGELNGIPILILIDSGATHNFISKKLAIALGLTMPVKRLQISLGDGSRVWIGEQCDSVSIQFGSYSCIVDALVYNLGSLDMILGIAWLGTLGDVLFNWQTRQVRFWSQGNYIQLQGARKIRGHTGKLPAYAFIAQDFTTQAALYTHRADKYPIPVVEELLDELHGSRFFSKIDLKSGFYQVRVRESDIEKTAFRTHNGHYEFLVMPFGLTNAPATFQALMNDIFRPLLQTGDNGPRSGNPTLETLPTRPIIHCFHRPKKPQFLLEQRITTIDQQNWVAKLLGYRFTICYKPGKEKRVADALSRIPEVGELYSIVAYPQWLDGTQLLDGLKDDPQLLQKIVQEVTNDPQSPPGFSLVNGKLHHKERLVIPATSPWIPQLLEEFHSSPNGGHSGFYRTYRRLASRIYWLGMTKSVREFACACDTCQRAPPTILKYVPGEIHCEAVASDLQDRDEALKQLKYHLARAQERMKNSADKHRREVEFAIGDWVFLKLRPHRQQSVVRRIYRKLAARFYGPFLIIDKIGNNEPTLPQGLEIDSSTPSLAEKCLAVREVTKKGEKVPQWLIQWQQGTIEDATWEDAYVIQNQFPNFRLEDKPVSYKAGIDKKNDNIQPLDIPAGPGTWKVYKREKFKKGQMKR</sequence>
<evidence type="ECO:0000256" key="13">
    <source>
        <dbReference type="ARBA" id="ARBA00023125"/>
    </source>
</evidence>
<evidence type="ECO:0000256" key="2">
    <source>
        <dbReference type="ARBA" id="ARBA00022679"/>
    </source>
</evidence>
<dbReference type="GO" id="GO:0004519">
    <property type="term" value="F:endonuclease activity"/>
    <property type="evidence" value="ECO:0007669"/>
    <property type="project" value="UniProtKB-KW"/>
</dbReference>
<evidence type="ECO:0000256" key="11">
    <source>
        <dbReference type="ARBA" id="ARBA00022918"/>
    </source>
</evidence>
<feature type="domain" description="Integrase zinc-binding" evidence="17">
    <location>
        <begin position="570"/>
        <end position="621"/>
    </location>
</feature>
<keyword evidence="12" id="KW-0239">DNA-directed DNA polymerase</keyword>
<dbReference type="InterPro" id="IPR021109">
    <property type="entry name" value="Peptidase_aspartic_dom_sf"/>
</dbReference>
<keyword evidence="7" id="KW-0255">Endonuclease</keyword>
<keyword evidence="9" id="KW-0460">Magnesium</keyword>
<dbReference type="Pfam" id="PF17921">
    <property type="entry name" value="Integrase_H2C2"/>
    <property type="match status" value="1"/>
</dbReference>
<dbReference type="Gene3D" id="3.10.10.10">
    <property type="entry name" value="HIV Type 1 Reverse Transcriptase, subunit A, domain 1"/>
    <property type="match status" value="1"/>
</dbReference>
<evidence type="ECO:0000256" key="12">
    <source>
        <dbReference type="ARBA" id="ARBA00022932"/>
    </source>
</evidence>
<dbReference type="GO" id="GO:0003887">
    <property type="term" value="F:DNA-directed DNA polymerase activity"/>
    <property type="evidence" value="ECO:0007669"/>
    <property type="project" value="UniProtKB-KW"/>
</dbReference>
<dbReference type="SUPFAM" id="SSF56672">
    <property type="entry name" value="DNA/RNA polymerases"/>
    <property type="match status" value="1"/>
</dbReference>
<evidence type="ECO:0000256" key="10">
    <source>
        <dbReference type="ARBA" id="ARBA00022908"/>
    </source>
</evidence>
<evidence type="ECO:0000313" key="19">
    <source>
        <dbReference type="EMBL" id="GEU80871.1"/>
    </source>
</evidence>
<dbReference type="Pfam" id="PF24626">
    <property type="entry name" value="SH3_Tf2-1"/>
    <property type="match status" value="1"/>
</dbReference>
<keyword evidence="10" id="KW-0229">DNA integration</keyword>
<dbReference type="FunFam" id="1.10.340.70:FF:000001">
    <property type="entry name" value="Retrovirus-related Pol polyprotein from transposon gypsy-like Protein"/>
    <property type="match status" value="1"/>
</dbReference>
<protein>
    <submittedName>
        <fullName evidence="19">Retrotransposon-related protein</fullName>
    </submittedName>
</protein>
<dbReference type="InterPro" id="IPR043128">
    <property type="entry name" value="Rev_trsase/Diguanyl_cyclase"/>
</dbReference>
<dbReference type="GO" id="GO:0046872">
    <property type="term" value="F:metal ion binding"/>
    <property type="evidence" value="ECO:0007669"/>
    <property type="project" value="UniProtKB-KW"/>
</dbReference>
<keyword evidence="1" id="KW-0645">Protease</keyword>
<dbReference type="InterPro" id="IPR050951">
    <property type="entry name" value="Retrovirus_Pol_polyprotein"/>
</dbReference>